<protein>
    <submittedName>
        <fullName evidence="2">Uncharacterized protein</fullName>
    </submittedName>
</protein>
<sequence>MPARNATPGPSTLSQQPDILQPHISKKRGVSDHTADEGPRSKKHRKDLEVTDIDDKSAVVNLSGSRDNKKKRRKKKKKSPLTVPEIDQDRII</sequence>
<feature type="compositionally biased region" description="Basic residues" evidence="1">
    <location>
        <begin position="68"/>
        <end position="79"/>
    </location>
</feature>
<dbReference type="HOGENOM" id="CLU_2418917_0_0_1"/>
<evidence type="ECO:0000313" key="2">
    <source>
        <dbReference type="EMBL" id="EKM78380.1"/>
    </source>
</evidence>
<feature type="non-terminal residue" evidence="2">
    <location>
        <position position="92"/>
    </location>
</feature>
<reference evidence="3" key="1">
    <citation type="journal article" date="2012" name="Proc. Natl. Acad. Sci. U.S.A.">
        <title>Genome sequence of the button mushroom Agaricus bisporus reveals mechanisms governing adaptation to a humic-rich ecological niche.</title>
        <authorList>
            <person name="Morin E."/>
            <person name="Kohler A."/>
            <person name="Baker A.R."/>
            <person name="Foulongne-Oriol M."/>
            <person name="Lombard V."/>
            <person name="Nagy L.G."/>
            <person name="Ohm R.A."/>
            <person name="Patyshakuliyeva A."/>
            <person name="Brun A."/>
            <person name="Aerts A.L."/>
            <person name="Bailey A.M."/>
            <person name="Billette C."/>
            <person name="Coutinho P.M."/>
            <person name="Deakin G."/>
            <person name="Doddapaneni H."/>
            <person name="Floudas D."/>
            <person name="Grimwood J."/>
            <person name="Hilden K."/>
            <person name="Kuees U."/>
            <person name="LaButti K.M."/>
            <person name="Lapidus A."/>
            <person name="Lindquist E.A."/>
            <person name="Lucas S.M."/>
            <person name="Murat C."/>
            <person name="Riley R.W."/>
            <person name="Salamov A.A."/>
            <person name="Schmutz J."/>
            <person name="Subramanian V."/>
            <person name="Woesten H.A.B."/>
            <person name="Xu J."/>
            <person name="Eastwood D.C."/>
            <person name="Foster G.D."/>
            <person name="Sonnenberg A.S."/>
            <person name="Cullen D."/>
            <person name="de Vries R.P."/>
            <person name="Lundell T."/>
            <person name="Hibbett D.S."/>
            <person name="Henrissat B."/>
            <person name="Burton K.S."/>
            <person name="Kerrigan R.W."/>
            <person name="Challen M.P."/>
            <person name="Grigoriev I.V."/>
            <person name="Martin F."/>
        </authorList>
    </citation>
    <scope>NUCLEOTIDE SEQUENCE [LARGE SCALE GENOMIC DNA]</scope>
    <source>
        <strain evidence="3">JB137-S8 / ATCC MYA-4627 / FGSC 10392</strain>
    </source>
</reference>
<proteinExistence type="predicted"/>
<dbReference type="GeneID" id="18824421"/>
<evidence type="ECO:0000256" key="1">
    <source>
        <dbReference type="SAM" id="MobiDB-lite"/>
    </source>
</evidence>
<feature type="region of interest" description="Disordered" evidence="1">
    <location>
        <begin position="1"/>
        <end position="92"/>
    </location>
</feature>
<dbReference type="Proteomes" id="UP000008493">
    <property type="component" value="Unassembled WGS sequence"/>
</dbReference>
<dbReference type="RefSeq" id="XP_007331044.1">
    <property type="nucleotide sequence ID" value="XM_007330982.1"/>
</dbReference>
<feature type="compositionally biased region" description="Basic and acidic residues" evidence="1">
    <location>
        <begin position="29"/>
        <end position="57"/>
    </location>
</feature>
<dbReference type="KEGG" id="abp:AGABI1DRAFT114676"/>
<accession>K5XTK8</accession>
<evidence type="ECO:0000313" key="3">
    <source>
        <dbReference type="Proteomes" id="UP000008493"/>
    </source>
</evidence>
<organism evidence="2 3">
    <name type="scientific">Agaricus bisporus var. burnettii (strain JB137-S8 / ATCC MYA-4627 / FGSC 10392)</name>
    <name type="common">White button mushroom</name>
    <dbReference type="NCBI Taxonomy" id="597362"/>
    <lineage>
        <taxon>Eukaryota</taxon>
        <taxon>Fungi</taxon>
        <taxon>Dikarya</taxon>
        <taxon>Basidiomycota</taxon>
        <taxon>Agaricomycotina</taxon>
        <taxon>Agaricomycetes</taxon>
        <taxon>Agaricomycetidae</taxon>
        <taxon>Agaricales</taxon>
        <taxon>Agaricineae</taxon>
        <taxon>Agaricaceae</taxon>
        <taxon>Agaricus</taxon>
    </lineage>
</organism>
<feature type="compositionally biased region" description="Polar residues" evidence="1">
    <location>
        <begin position="8"/>
        <end position="18"/>
    </location>
</feature>
<dbReference type="AlphaFoldDB" id="K5XTK8"/>
<gene>
    <name evidence="2" type="ORF">AGABI1DRAFT_114676</name>
</gene>
<keyword evidence="3" id="KW-1185">Reference proteome</keyword>
<name>K5XTK8_AGABU</name>
<dbReference type="InParanoid" id="K5XTK8"/>
<dbReference type="EMBL" id="JH971392">
    <property type="protein sequence ID" value="EKM78380.1"/>
    <property type="molecule type" value="Genomic_DNA"/>
</dbReference>